<proteinExistence type="predicted"/>
<feature type="transmembrane region" description="Helical" evidence="1">
    <location>
        <begin position="24"/>
        <end position="50"/>
    </location>
</feature>
<dbReference type="Proteomes" id="UP000593994">
    <property type="component" value="Chromosome"/>
</dbReference>
<evidence type="ECO:0000313" key="2">
    <source>
        <dbReference type="EMBL" id="QOY51192.1"/>
    </source>
</evidence>
<reference evidence="2 3" key="1">
    <citation type="submission" date="2020-05" db="EMBL/GenBank/DDBJ databases">
        <title>Sulfurimonas marisnigri, sp. nov., and Sulfurimonas baltica, sp. nov., manganese oxide reducing chemolithoautotrophs of the class Epsilonproteobacteria isolated from the pelagic redoxclines of the Black and Baltic Seas and emended description of the genus Sulfurimonas.</title>
        <authorList>
            <person name="Henkel J.V."/>
            <person name="Laudan C."/>
            <person name="Werner J."/>
            <person name="Neu T."/>
            <person name="Plewe S."/>
            <person name="Sproer C."/>
            <person name="Bunk B."/>
            <person name="Schulz-Vogt H.N."/>
        </authorList>
    </citation>
    <scope>NUCLEOTIDE SEQUENCE [LARGE SCALE GENOMIC DNA]</scope>
    <source>
        <strain evidence="2 3">GD2</strain>
    </source>
</reference>
<organism evidence="2 3">
    <name type="scientific">Candidatus Sulfurimonas baltica</name>
    <dbReference type="NCBI Taxonomy" id="2740404"/>
    <lineage>
        <taxon>Bacteria</taxon>
        <taxon>Pseudomonadati</taxon>
        <taxon>Campylobacterota</taxon>
        <taxon>Epsilonproteobacteria</taxon>
        <taxon>Campylobacterales</taxon>
        <taxon>Sulfurimonadaceae</taxon>
        <taxon>Sulfurimonas</taxon>
    </lineage>
</organism>
<gene>
    <name evidence="2" type="ORF">HUE88_08610</name>
</gene>
<dbReference type="RefSeq" id="WP_194368306.1">
    <property type="nucleotide sequence ID" value="NZ_CP054492.1"/>
</dbReference>
<sequence>MSEDKMSKAEVISKSVEKISDSKGLVAIGDGIGGGLFMFGMALMMAAVFFGSKWDGHLNPQTKCFEIKEINGKTYQLNTCTGEAKELKFDK</sequence>
<keyword evidence="1" id="KW-0472">Membrane</keyword>
<protein>
    <submittedName>
        <fullName evidence="2">Uncharacterized protein</fullName>
    </submittedName>
</protein>
<dbReference type="KEGG" id="sbal:HUE88_08610"/>
<accession>A0A7S7RLI8</accession>
<dbReference type="EMBL" id="CP054492">
    <property type="protein sequence ID" value="QOY51192.1"/>
    <property type="molecule type" value="Genomic_DNA"/>
</dbReference>
<evidence type="ECO:0000256" key="1">
    <source>
        <dbReference type="SAM" id="Phobius"/>
    </source>
</evidence>
<keyword evidence="1" id="KW-0812">Transmembrane</keyword>
<name>A0A7S7RLI8_9BACT</name>
<keyword evidence="3" id="KW-1185">Reference proteome</keyword>
<dbReference type="AlphaFoldDB" id="A0A7S7RLI8"/>
<evidence type="ECO:0000313" key="3">
    <source>
        <dbReference type="Proteomes" id="UP000593994"/>
    </source>
</evidence>
<keyword evidence="1" id="KW-1133">Transmembrane helix</keyword>